<dbReference type="GO" id="GO:0006508">
    <property type="term" value="P:proteolysis"/>
    <property type="evidence" value="ECO:0007669"/>
    <property type="project" value="UniProtKB-KW"/>
</dbReference>
<evidence type="ECO:0000256" key="6">
    <source>
        <dbReference type="ARBA" id="ARBA00022438"/>
    </source>
</evidence>
<feature type="chain" id="PRO_5011609861" description="Aminopeptidase N" evidence="13">
    <location>
        <begin position="20"/>
        <end position="642"/>
    </location>
</feature>
<evidence type="ECO:0000256" key="5">
    <source>
        <dbReference type="ARBA" id="ARBA00015611"/>
    </source>
</evidence>
<evidence type="ECO:0000259" key="16">
    <source>
        <dbReference type="Pfam" id="PF18962"/>
    </source>
</evidence>
<dbReference type="GO" id="GO:0070006">
    <property type="term" value="F:metalloaminopeptidase activity"/>
    <property type="evidence" value="ECO:0007669"/>
    <property type="project" value="TreeGrafter"/>
</dbReference>
<dbReference type="SUPFAM" id="SSF63737">
    <property type="entry name" value="Leukotriene A4 hydrolase N-terminal domain"/>
    <property type="match status" value="1"/>
</dbReference>
<dbReference type="Pfam" id="PF01433">
    <property type="entry name" value="Peptidase_M1"/>
    <property type="match status" value="1"/>
</dbReference>
<evidence type="ECO:0000313" key="18">
    <source>
        <dbReference type="Proteomes" id="UP000199627"/>
    </source>
</evidence>
<dbReference type="Proteomes" id="UP000199627">
    <property type="component" value="Unassembled WGS sequence"/>
</dbReference>
<dbReference type="InterPro" id="IPR027268">
    <property type="entry name" value="Peptidase_M4/M1_CTD_sf"/>
</dbReference>
<dbReference type="Gene3D" id="1.10.390.10">
    <property type="entry name" value="Neutral Protease Domain 2"/>
    <property type="match status" value="1"/>
</dbReference>
<keyword evidence="18" id="KW-1185">Reference proteome</keyword>
<dbReference type="Pfam" id="PF17900">
    <property type="entry name" value="Peptidase_M1_N"/>
    <property type="match status" value="1"/>
</dbReference>
<keyword evidence="7" id="KW-0645">Protease</keyword>
<keyword evidence="10" id="KW-0378">Hydrolase</keyword>
<evidence type="ECO:0000259" key="14">
    <source>
        <dbReference type="Pfam" id="PF01433"/>
    </source>
</evidence>
<evidence type="ECO:0000256" key="12">
    <source>
        <dbReference type="ARBA" id="ARBA00023049"/>
    </source>
</evidence>
<proteinExistence type="inferred from homology"/>
<name>A0A1H0XUL0_9FLAO</name>
<evidence type="ECO:0000256" key="8">
    <source>
        <dbReference type="ARBA" id="ARBA00022723"/>
    </source>
</evidence>
<dbReference type="CDD" id="cd09603">
    <property type="entry name" value="M1_APN_like"/>
    <property type="match status" value="1"/>
</dbReference>
<dbReference type="PANTHER" id="PTHR11533:SF174">
    <property type="entry name" value="PUROMYCIN-SENSITIVE AMINOPEPTIDASE-RELATED"/>
    <property type="match status" value="1"/>
</dbReference>
<dbReference type="EMBL" id="FNKL01000001">
    <property type="protein sequence ID" value="SDQ06608.1"/>
    <property type="molecule type" value="Genomic_DNA"/>
</dbReference>
<dbReference type="AlphaFoldDB" id="A0A1H0XUL0"/>
<sequence>MKKLYFLVVSVFIFHSFHAQNENIEKKGMMIAKEAQSFANKMTAYNLNPNTLNYDLQYQRMDVTLDPSVYNISGSVTSHFKPTQSMSSIYFDLANTLTVSQVQYHGNTLVFQQLPTKEVKIDFQSPLPANVLDSLTITYSGPPALDNDAFSTGSQSGTAIVSTLSEPYGAQDWFPTKQSMNDKIDQFDFKITTPSQYSVAANGKFMSETALPGGQKLTFWRTMYPTAAYLVALSVTNFVKLNDTMGNPPFPFVNYLYPSTINNASAMSDIEWTKQIMNTFETYFGPYPFRNEKYGHMEFNYGGVCMEHQTMSSMSAWGRPVIAHELAHQWFGDKVTCGAWNDIWLNEGFATFGEHLANEKLLMSNAQFMTYLLNEKNYITSSPGGTTYVADSNLGNIGAIFSGRLSYSKGGYIVRMIKWVLGDTAFYQAIKEYHSRPNLAYNYAKSTDLSASLLQSTGKDFTEFFNDWVYGEGYPTYDIRWKQVGNQIAFKASQTQSSPTVSFFEMPLPIKVNGTGGQVAYFALNNTTNNQYFTETVPFPVASVEFNYEYQMLEKNSTVTQDNTLSVADLNLEEFTLYPNPARNELYLKGIKKETEFTIYFSDGKLVRKEKYRPGKPINISELIPGTYVFSIKDKNIKFLKH</sequence>
<dbReference type="GO" id="GO:0042277">
    <property type="term" value="F:peptide binding"/>
    <property type="evidence" value="ECO:0007669"/>
    <property type="project" value="TreeGrafter"/>
</dbReference>
<feature type="domain" description="Aminopeptidase N-like N-terminal" evidence="15">
    <location>
        <begin position="55"/>
        <end position="230"/>
    </location>
</feature>
<dbReference type="RefSeq" id="WP_089752920.1">
    <property type="nucleotide sequence ID" value="NZ_FNKL01000001.1"/>
</dbReference>
<dbReference type="GO" id="GO:0005615">
    <property type="term" value="C:extracellular space"/>
    <property type="evidence" value="ECO:0007669"/>
    <property type="project" value="TreeGrafter"/>
</dbReference>
<dbReference type="OrthoDB" id="100605at2"/>
<evidence type="ECO:0000256" key="13">
    <source>
        <dbReference type="SAM" id="SignalP"/>
    </source>
</evidence>
<evidence type="ECO:0000256" key="1">
    <source>
        <dbReference type="ARBA" id="ARBA00000098"/>
    </source>
</evidence>
<dbReference type="GO" id="GO:0008270">
    <property type="term" value="F:zinc ion binding"/>
    <property type="evidence" value="ECO:0007669"/>
    <property type="project" value="InterPro"/>
</dbReference>
<dbReference type="PANTHER" id="PTHR11533">
    <property type="entry name" value="PROTEASE M1 ZINC METALLOPROTEASE"/>
    <property type="match status" value="1"/>
</dbReference>
<evidence type="ECO:0000313" key="17">
    <source>
        <dbReference type="EMBL" id="SDQ06608.1"/>
    </source>
</evidence>
<accession>A0A1H0XUL0</accession>
<dbReference type="NCBIfam" id="TIGR04183">
    <property type="entry name" value="Por_Secre_tail"/>
    <property type="match status" value="1"/>
</dbReference>
<organism evidence="17 18">
    <name type="scientific">Chryseobacterium soldanellicola</name>
    <dbReference type="NCBI Taxonomy" id="311333"/>
    <lineage>
        <taxon>Bacteria</taxon>
        <taxon>Pseudomonadati</taxon>
        <taxon>Bacteroidota</taxon>
        <taxon>Flavobacteriia</taxon>
        <taxon>Flavobacteriales</taxon>
        <taxon>Weeksellaceae</taxon>
        <taxon>Chryseobacterium group</taxon>
        <taxon>Chryseobacterium</taxon>
    </lineage>
</organism>
<feature type="domain" description="Secretion system C-terminal sorting" evidence="16">
    <location>
        <begin position="577"/>
        <end position="639"/>
    </location>
</feature>
<evidence type="ECO:0000256" key="7">
    <source>
        <dbReference type="ARBA" id="ARBA00022670"/>
    </source>
</evidence>
<reference evidence="18" key="1">
    <citation type="submission" date="2016-10" db="EMBL/GenBank/DDBJ databases">
        <authorList>
            <person name="Varghese N."/>
            <person name="Submissions S."/>
        </authorList>
    </citation>
    <scope>NUCLEOTIDE SEQUENCE [LARGE SCALE GENOMIC DNA]</scope>
    <source>
        <strain evidence="18">DSM 17072</strain>
    </source>
</reference>
<dbReference type="InterPro" id="IPR045357">
    <property type="entry name" value="Aminopeptidase_N-like_N"/>
</dbReference>
<dbReference type="GO" id="GO:0016020">
    <property type="term" value="C:membrane"/>
    <property type="evidence" value="ECO:0007669"/>
    <property type="project" value="TreeGrafter"/>
</dbReference>
<keyword evidence="6" id="KW-0031">Aminopeptidase</keyword>
<dbReference type="GO" id="GO:0043171">
    <property type="term" value="P:peptide catabolic process"/>
    <property type="evidence" value="ECO:0007669"/>
    <property type="project" value="TreeGrafter"/>
</dbReference>
<evidence type="ECO:0000256" key="3">
    <source>
        <dbReference type="ARBA" id="ARBA00010136"/>
    </source>
</evidence>
<dbReference type="Gene3D" id="2.60.40.1730">
    <property type="entry name" value="tricorn interacting facor f3 domain"/>
    <property type="match status" value="1"/>
</dbReference>
<dbReference type="InterPro" id="IPR001930">
    <property type="entry name" value="Peptidase_M1"/>
</dbReference>
<dbReference type="InterPro" id="IPR026444">
    <property type="entry name" value="Secre_tail"/>
</dbReference>
<feature type="signal peptide" evidence="13">
    <location>
        <begin position="1"/>
        <end position="19"/>
    </location>
</feature>
<dbReference type="SUPFAM" id="SSF55486">
    <property type="entry name" value="Metalloproteases ('zincins'), catalytic domain"/>
    <property type="match status" value="1"/>
</dbReference>
<keyword evidence="12" id="KW-0482">Metalloprotease</keyword>
<protein>
    <recommendedName>
        <fullName evidence="5">Aminopeptidase N</fullName>
        <ecNumber evidence="4">3.4.11.2</ecNumber>
    </recommendedName>
</protein>
<dbReference type="InterPro" id="IPR014782">
    <property type="entry name" value="Peptidase_M1_dom"/>
</dbReference>
<keyword evidence="9 13" id="KW-0732">Signal</keyword>
<comment type="similarity">
    <text evidence="3">Belongs to the peptidase M1 family.</text>
</comment>
<dbReference type="Pfam" id="PF18962">
    <property type="entry name" value="Por_Secre_tail"/>
    <property type="match status" value="1"/>
</dbReference>
<dbReference type="STRING" id="311333.SAMN05421664_0273"/>
<dbReference type="InterPro" id="IPR042097">
    <property type="entry name" value="Aminopeptidase_N-like_N_sf"/>
</dbReference>
<evidence type="ECO:0000259" key="15">
    <source>
        <dbReference type="Pfam" id="PF17900"/>
    </source>
</evidence>
<dbReference type="GO" id="GO:0005737">
    <property type="term" value="C:cytoplasm"/>
    <property type="evidence" value="ECO:0007669"/>
    <property type="project" value="TreeGrafter"/>
</dbReference>
<dbReference type="PRINTS" id="PR00756">
    <property type="entry name" value="ALADIPTASE"/>
</dbReference>
<evidence type="ECO:0000256" key="2">
    <source>
        <dbReference type="ARBA" id="ARBA00001947"/>
    </source>
</evidence>
<dbReference type="GO" id="GO:0016285">
    <property type="term" value="F:alanyl aminopeptidase activity"/>
    <property type="evidence" value="ECO:0007669"/>
    <property type="project" value="UniProtKB-EC"/>
</dbReference>
<gene>
    <name evidence="17" type="ORF">SAMN05421664_0273</name>
</gene>
<keyword evidence="11" id="KW-0862">Zinc</keyword>
<evidence type="ECO:0000256" key="11">
    <source>
        <dbReference type="ARBA" id="ARBA00022833"/>
    </source>
</evidence>
<comment type="catalytic activity">
    <reaction evidence="1">
        <text>Release of an N-terminal amino acid, Xaa-|-Yaa- from a peptide, amide or arylamide. Xaa is preferably Ala, but may be most amino acids including Pro (slow action). When a terminal hydrophobic residue is followed by a prolyl residue, the two may be released as an intact Xaa-Pro dipeptide.</text>
        <dbReference type="EC" id="3.4.11.2"/>
    </reaction>
</comment>
<evidence type="ECO:0000256" key="4">
    <source>
        <dbReference type="ARBA" id="ARBA00012564"/>
    </source>
</evidence>
<comment type="cofactor">
    <cofactor evidence="2">
        <name>Zn(2+)</name>
        <dbReference type="ChEBI" id="CHEBI:29105"/>
    </cofactor>
</comment>
<evidence type="ECO:0000256" key="10">
    <source>
        <dbReference type="ARBA" id="ARBA00022801"/>
    </source>
</evidence>
<feature type="domain" description="Peptidase M1 membrane alanine aminopeptidase" evidence="14">
    <location>
        <begin position="314"/>
        <end position="468"/>
    </location>
</feature>
<dbReference type="EC" id="3.4.11.2" evidence="4"/>
<dbReference type="InterPro" id="IPR050344">
    <property type="entry name" value="Peptidase_M1_aminopeptidases"/>
</dbReference>
<keyword evidence="8" id="KW-0479">Metal-binding</keyword>
<evidence type="ECO:0000256" key="9">
    <source>
        <dbReference type="ARBA" id="ARBA00022729"/>
    </source>
</evidence>